<dbReference type="Proteomes" id="UP000001318">
    <property type="component" value="Chromosome"/>
</dbReference>
<evidence type="ECO:0000256" key="2">
    <source>
        <dbReference type="SAM" id="Phobius"/>
    </source>
</evidence>
<accession>B0RB03</accession>
<feature type="transmembrane region" description="Helical" evidence="2">
    <location>
        <begin position="97"/>
        <end position="116"/>
    </location>
</feature>
<dbReference type="EMBL" id="AM849034">
    <property type="protein sequence ID" value="CAQ02850.1"/>
    <property type="molecule type" value="Genomic_DNA"/>
</dbReference>
<dbReference type="AlphaFoldDB" id="B0RB03"/>
<evidence type="ECO:0000313" key="3">
    <source>
        <dbReference type="EMBL" id="CAQ02850.1"/>
    </source>
</evidence>
<keyword evidence="2" id="KW-0472">Membrane</keyword>
<protein>
    <submittedName>
        <fullName evidence="3">Membrane protein</fullName>
    </submittedName>
</protein>
<keyword evidence="2" id="KW-0812">Transmembrane</keyword>
<name>B0RB03_CLASE</name>
<keyword evidence="2" id="KW-1133">Transmembrane helix</keyword>
<dbReference type="RefSeq" id="WP_012300013.1">
    <property type="nucleotide sequence ID" value="NC_010407.1"/>
</dbReference>
<feature type="transmembrane region" description="Helical" evidence="2">
    <location>
        <begin position="32"/>
        <end position="54"/>
    </location>
</feature>
<dbReference type="GeneID" id="29471751"/>
<feature type="transmembrane region" description="Helical" evidence="2">
    <location>
        <begin position="122"/>
        <end position="143"/>
    </location>
</feature>
<keyword evidence="4" id="KW-1185">Reference proteome</keyword>
<dbReference type="eggNOG" id="ENOG5034A94">
    <property type="taxonomic scope" value="Bacteria"/>
</dbReference>
<reference evidence="3 4" key="1">
    <citation type="journal article" date="2008" name="J. Bacteriol.">
        <title>Genome of the actinomycete plant pathogen Clavibacter michiganensis subsp. sepedonicus suggests recent niche adaptation.</title>
        <authorList>
            <person name="Bentley S.D."/>
            <person name="Corton C."/>
            <person name="Brown S.E."/>
            <person name="Barron A."/>
            <person name="Clark L."/>
            <person name="Doggett J."/>
            <person name="Harris B."/>
            <person name="Ormond D."/>
            <person name="Quail M.A."/>
            <person name="May G."/>
            <person name="Francis D."/>
            <person name="Knudson D."/>
            <person name="Parkhill J."/>
            <person name="Ishimaru C.A."/>
        </authorList>
    </citation>
    <scope>NUCLEOTIDE SEQUENCE [LARGE SCALE GENOMIC DNA]</scope>
    <source>
        <strain evidence="4">ATCC 33113 / DSM 20744 / JCM 9667 / LMG 2889 / ICMP 2535 / C-1</strain>
    </source>
</reference>
<dbReference type="KEGG" id="cms:CMS2778"/>
<feature type="region of interest" description="Disordered" evidence="1">
    <location>
        <begin position="1"/>
        <end position="20"/>
    </location>
</feature>
<organism evidence="3 4">
    <name type="scientific">Clavibacter sepedonicus</name>
    <name type="common">Clavibacter michiganensis subsp. sepedonicus</name>
    <dbReference type="NCBI Taxonomy" id="31964"/>
    <lineage>
        <taxon>Bacteria</taxon>
        <taxon>Bacillati</taxon>
        <taxon>Actinomycetota</taxon>
        <taxon>Actinomycetes</taxon>
        <taxon>Micrococcales</taxon>
        <taxon>Microbacteriaceae</taxon>
        <taxon>Clavibacter</taxon>
    </lineage>
</organism>
<proteinExistence type="predicted"/>
<gene>
    <name evidence="3" type="ordered locus">CMS2778</name>
</gene>
<evidence type="ECO:0000256" key="1">
    <source>
        <dbReference type="SAM" id="MobiDB-lite"/>
    </source>
</evidence>
<feature type="transmembrane region" description="Helical" evidence="2">
    <location>
        <begin position="60"/>
        <end position="81"/>
    </location>
</feature>
<dbReference type="HOGENOM" id="CLU_1381989_0_0_11"/>
<sequence>MNLEGSQMGNERARNSETWEPPGFGAAMSGHLLFGVLKAPGVLLALWLLTTFFFDADVSFGGMVAGVAAATIAAGLVEVLVEDRFSRARRLSSPGGWDFALVPALAALPPIVLLGWSVTGALAGGLALAGAWALVEAVEIAWLRPWEPGMTQAEHDAKWVELQEMTKETFADDVEEIRRRAGERSMQRYRDAIERKRRQAGGDEPGGC</sequence>
<evidence type="ECO:0000313" key="4">
    <source>
        <dbReference type="Proteomes" id="UP000001318"/>
    </source>
</evidence>
<feature type="region of interest" description="Disordered" evidence="1">
    <location>
        <begin position="188"/>
        <end position="208"/>
    </location>
</feature>